<reference evidence="4" key="1">
    <citation type="journal article" date="2023" name="Science">
        <title>Elucidation of the pathway for biosynthesis of saponin adjuvants from the soapbark tree.</title>
        <authorList>
            <person name="Reed J."/>
            <person name="Orme A."/>
            <person name="El-Demerdash A."/>
            <person name="Owen C."/>
            <person name="Martin L.B.B."/>
            <person name="Misra R.C."/>
            <person name="Kikuchi S."/>
            <person name="Rejzek M."/>
            <person name="Martin A.C."/>
            <person name="Harkess A."/>
            <person name="Leebens-Mack J."/>
            <person name="Louveau T."/>
            <person name="Stephenson M.J."/>
            <person name="Osbourn A."/>
        </authorList>
    </citation>
    <scope>NUCLEOTIDE SEQUENCE</scope>
    <source>
        <strain evidence="4">S10</strain>
    </source>
</reference>
<feature type="compositionally biased region" description="Basic and acidic residues" evidence="2">
    <location>
        <begin position="462"/>
        <end position="485"/>
    </location>
</feature>
<feature type="signal peptide" evidence="3">
    <location>
        <begin position="1"/>
        <end position="15"/>
    </location>
</feature>
<keyword evidence="3" id="KW-0732">Signal</keyword>
<feature type="coiled-coil region" evidence="1">
    <location>
        <begin position="695"/>
        <end position="722"/>
    </location>
</feature>
<keyword evidence="1" id="KW-0175">Coiled coil</keyword>
<evidence type="ECO:0000256" key="3">
    <source>
        <dbReference type="SAM" id="SignalP"/>
    </source>
</evidence>
<dbReference type="GO" id="GO:0045892">
    <property type="term" value="P:negative regulation of DNA-templated transcription"/>
    <property type="evidence" value="ECO:0007669"/>
    <property type="project" value="InterPro"/>
</dbReference>
<feature type="compositionally biased region" description="Basic and acidic residues" evidence="2">
    <location>
        <begin position="900"/>
        <end position="909"/>
    </location>
</feature>
<organism evidence="4 5">
    <name type="scientific">Quillaja saponaria</name>
    <name type="common">Soap bark tree</name>
    <dbReference type="NCBI Taxonomy" id="32244"/>
    <lineage>
        <taxon>Eukaryota</taxon>
        <taxon>Viridiplantae</taxon>
        <taxon>Streptophyta</taxon>
        <taxon>Embryophyta</taxon>
        <taxon>Tracheophyta</taxon>
        <taxon>Spermatophyta</taxon>
        <taxon>Magnoliopsida</taxon>
        <taxon>eudicotyledons</taxon>
        <taxon>Gunneridae</taxon>
        <taxon>Pentapetalae</taxon>
        <taxon>rosids</taxon>
        <taxon>fabids</taxon>
        <taxon>Fabales</taxon>
        <taxon>Quillajaceae</taxon>
        <taxon>Quillaja</taxon>
    </lineage>
</organism>
<proteinExistence type="predicted"/>
<dbReference type="KEGG" id="qsa:O6P43_019286"/>
<feature type="region of interest" description="Disordered" evidence="2">
    <location>
        <begin position="898"/>
        <end position="917"/>
    </location>
</feature>
<dbReference type="AlphaFoldDB" id="A0AAD7LIN1"/>
<keyword evidence="5" id="KW-1185">Reference proteome</keyword>
<feature type="region of interest" description="Disordered" evidence="2">
    <location>
        <begin position="1025"/>
        <end position="1059"/>
    </location>
</feature>
<dbReference type="GO" id="GO:0048367">
    <property type="term" value="P:shoot system development"/>
    <property type="evidence" value="ECO:0007669"/>
    <property type="project" value="InterPro"/>
</dbReference>
<evidence type="ECO:0000313" key="5">
    <source>
        <dbReference type="Proteomes" id="UP001163823"/>
    </source>
</evidence>
<evidence type="ECO:0000256" key="1">
    <source>
        <dbReference type="SAM" id="Coils"/>
    </source>
</evidence>
<dbReference type="Proteomes" id="UP001163823">
    <property type="component" value="Chromosome 8"/>
</dbReference>
<feature type="region of interest" description="Disordered" evidence="2">
    <location>
        <begin position="462"/>
        <end position="488"/>
    </location>
</feature>
<protein>
    <submittedName>
        <fullName evidence="4">Protein EMBRYONIC FLOWER 1</fullName>
    </submittedName>
</protein>
<gene>
    <name evidence="4" type="ORF">O6P43_019286</name>
</gene>
<evidence type="ECO:0000256" key="2">
    <source>
        <dbReference type="SAM" id="MobiDB-lite"/>
    </source>
</evidence>
<evidence type="ECO:0000313" key="4">
    <source>
        <dbReference type="EMBL" id="KAJ7958577.1"/>
    </source>
</evidence>
<comment type="caution">
    <text evidence="4">The sequence shown here is derived from an EMBL/GenBank/DDBJ whole genome shotgun (WGS) entry which is preliminary data.</text>
</comment>
<dbReference type="EMBL" id="JARAOO010000008">
    <property type="protein sequence ID" value="KAJ7958577.1"/>
    <property type="molecule type" value="Genomic_DNA"/>
</dbReference>
<dbReference type="PANTHER" id="PTHR35504">
    <property type="entry name" value="PROTEIN EMBRYONIC FLOWER 1"/>
    <property type="match status" value="1"/>
</dbReference>
<feature type="chain" id="PRO_5042294645" evidence="3">
    <location>
        <begin position="16"/>
        <end position="1178"/>
    </location>
</feature>
<name>A0AAD7LIN1_QUISA</name>
<sequence length="1178" mass="129495">MIVTVYLDLVDLVVCSMETGVAVKGNHHTGGSSTVVKSSGSFIQIDSISIDLANPNGKIHADKCEHFSIRGYVSEMRKKDWRRCCPFQLEDNQGSSDKEQTSLLPDLAVPKFKWWNCQNCLQDIAAEGNVEDNGIVFKFRGSDCKSQSTVCHGSPLRDAAVLQTGNEIGLEVNSSHQMLGSPNVLPGCGSDEAAVVELGARKLNSVAKSSAEICNTKSIPSADDQHHTKLAKPCLLSGVGSINAMADNEVKDHTSGHPPPESSDWDRTVLDSANNLARNGCQDHHLYKSTGSRRRPRKLRRLTEILGETKTDNLKIQEFPCNRSSIVSASTHSLSIPQGKVDNQDTMKTLGPNRKRKLLQDGLIPAEIHSRREENTEVLNLERDGETIDHSVLGGNKNEVDRSLTMGGNKKIPVVNTPLSLELAQERARKEHQENTGGSTKIFQSDRLSLGFLTSAFMGKGRDPCPGHSLRTETKSNMSKGKDKMPQVNELPYNSWKDGMLISGPIAQKDEENFKKFLIAFQCKSAEDDLNEKGLEKGLHPSLDSFLAAESYHRKSSHQFENQLPLALPWNEDTLKLDQVMRKCRENNIVGESSVPSKYQQGVIPGKVHCEPSSKTTTFRSPLLNEKRNYISQVKNGDQFHKQQMEISGRRSKKRTIEAQEHPVINKKNGERTVEKESELGVVDDTLIVAELMAKFQHERALVSAENENRLLEKTKTRKKQNFQGITNGMIAEEYVGPDKRKSVPQISAFDGSLNLTSLGQSHALSMIREVPQSQKKPSGGFQYSAVGSSRLNSTQCMKRNGGIMGSDTSLASSQESGGCHCSKSIFPGNIFKSKTPNHMPVGYDSPEKVASQSAQIGKLSQCSGSLLKPNSKRNIDLKFSNVNGSNIEKLNRSLGPETFSRKSTEHPYPHRHGGIDLHQNVRRPLDLYPSDTIPAMHLLSLMDPGMRSGTSFNVGVSTQLLKGLPNPQDYGSKLDIQETRAGSSKQKLSDHYGKNNLSEKARGCFLGTPMFGASTSSIQHDKSFVNEKRKSSHSPVPNRGSKPQEPLPTGVDLGKNDGAGPVFGTQTKLPGVPSTFKLFGWPYPGNEPSVQCNSEARGTSATLLPPRKGSKSDICGVNKNPADFTMPEPGNVYMIKGEDLKFGNTILSKNRPGLIGLRRSKELMNLKRANKKERAKR</sequence>
<dbReference type="PANTHER" id="PTHR35504:SF1">
    <property type="entry name" value="PROTEIN EMBRYONIC FLOWER 1"/>
    <property type="match status" value="1"/>
</dbReference>
<dbReference type="GO" id="GO:0009910">
    <property type="term" value="P:negative regulation of flower development"/>
    <property type="evidence" value="ECO:0007669"/>
    <property type="project" value="InterPro"/>
</dbReference>
<dbReference type="InterPro" id="IPR034583">
    <property type="entry name" value="EMF1"/>
</dbReference>
<feature type="region of interest" description="Disordered" evidence="2">
    <location>
        <begin position="389"/>
        <end position="411"/>
    </location>
</feature>
<accession>A0AAD7LIN1</accession>